<comment type="caution">
    <text evidence="4">The sequence shown here is derived from an EMBL/GenBank/DDBJ whole genome shotgun (WGS) entry which is preliminary data.</text>
</comment>
<feature type="site" description="Positions MEP for the nucleophilic attack" evidence="3">
    <location>
        <position position="165"/>
    </location>
</feature>
<feature type="site" description="Transition state stabilizer" evidence="3">
    <location>
        <position position="19"/>
    </location>
</feature>
<feature type="site" description="Transition state stabilizer" evidence="3">
    <location>
        <position position="26"/>
    </location>
</feature>
<dbReference type="NCBIfam" id="TIGR00453">
    <property type="entry name" value="ispD"/>
    <property type="match status" value="1"/>
</dbReference>
<dbReference type="GO" id="GO:0016779">
    <property type="term" value="F:nucleotidyltransferase activity"/>
    <property type="evidence" value="ECO:0007669"/>
    <property type="project" value="UniProtKB-KW"/>
</dbReference>
<dbReference type="InterPro" id="IPR050088">
    <property type="entry name" value="IspD/TarI_cytidylyltransf_bact"/>
</dbReference>
<gene>
    <name evidence="3 4" type="primary">ispD</name>
    <name evidence="4" type="ORF">NBRC116591_03950</name>
</gene>
<comment type="catalytic activity">
    <reaction evidence="3">
        <text>2-C-methyl-D-erythritol 4-phosphate + CTP + H(+) = 4-CDP-2-C-methyl-D-erythritol + diphosphate</text>
        <dbReference type="Rhea" id="RHEA:13429"/>
        <dbReference type="ChEBI" id="CHEBI:15378"/>
        <dbReference type="ChEBI" id="CHEBI:33019"/>
        <dbReference type="ChEBI" id="CHEBI:37563"/>
        <dbReference type="ChEBI" id="CHEBI:57823"/>
        <dbReference type="ChEBI" id="CHEBI:58262"/>
        <dbReference type="EC" id="2.7.7.60"/>
    </reaction>
</comment>
<dbReference type="InterPro" id="IPR034683">
    <property type="entry name" value="IspD/TarI"/>
</dbReference>
<organism evidence="4 5">
    <name type="scientific">Sessilibacter corallicola</name>
    <dbReference type="NCBI Taxonomy" id="2904075"/>
    <lineage>
        <taxon>Bacteria</taxon>
        <taxon>Pseudomonadati</taxon>
        <taxon>Pseudomonadota</taxon>
        <taxon>Gammaproteobacteria</taxon>
        <taxon>Cellvibrionales</taxon>
        <taxon>Cellvibrionaceae</taxon>
        <taxon>Sessilibacter</taxon>
    </lineage>
</organism>
<dbReference type="EC" id="2.7.7.60" evidence="3"/>
<evidence type="ECO:0000313" key="4">
    <source>
        <dbReference type="EMBL" id="GAA6166585.1"/>
    </source>
</evidence>
<evidence type="ECO:0000256" key="2">
    <source>
        <dbReference type="ARBA" id="ARBA00022695"/>
    </source>
</evidence>
<accession>A0ABQ0A4M2</accession>
<proteinExistence type="inferred from homology"/>
<dbReference type="Gene3D" id="3.90.550.10">
    <property type="entry name" value="Spore Coat Polysaccharide Biosynthesis Protein SpsA, Chain A"/>
    <property type="match status" value="1"/>
</dbReference>
<comment type="function">
    <text evidence="3">Catalyzes the formation of 4-diphosphocytidyl-2-C-methyl-D-erythritol from CTP and 2-C-methyl-D-erythritol 4-phosphate (MEP).</text>
</comment>
<evidence type="ECO:0000313" key="5">
    <source>
        <dbReference type="Proteomes" id="UP001465153"/>
    </source>
</evidence>
<reference evidence="4 5" key="1">
    <citation type="submission" date="2024-04" db="EMBL/GenBank/DDBJ databases">
        <title>Draft genome sequence of Sessilibacter corallicola NBRC 116591.</title>
        <authorList>
            <person name="Miyakawa T."/>
            <person name="Kusuya Y."/>
            <person name="Miura T."/>
        </authorList>
    </citation>
    <scope>NUCLEOTIDE SEQUENCE [LARGE SCALE GENOMIC DNA]</scope>
    <source>
        <strain evidence="4 5">KU-00831-HH</strain>
    </source>
</reference>
<dbReference type="CDD" id="cd02516">
    <property type="entry name" value="CDP-ME_synthetase"/>
    <property type="match status" value="1"/>
</dbReference>
<dbReference type="InterPro" id="IPR029044">
    <property type="entry name" value="Nucleotide-diphossugar_trans"/>
</dbReference>
<feature type="site" description="Positions MEP for the nucleophilic attack" evidence="3">
    <location>
        <position position="221"/>
    </location>
</feature>
<name>A0ABQ0A4M2_9GAMM</name>
<evidence type="ECO:0000256" key="3">
    <source>
        <dbReference type="HAMAP-Rule" id="MF_00108"/>
    </source>
</evidence>
<evidence type="ECO:0000256" key="1">
    <source>
        <dbReference type="ARBA" id="ARBA00022679"/>
    </source>
</evidence>
<dbReference type="HAMAP" id="MF_00108">
    <property type="entry name" value="IspD"/>
    <property type="match status" value="1"/>
</dbReference>
<dbReference type="Proteomes" id="UP001465153">
    <property type="component" value="Unassembled WGS sequence"/>
</dbReference>
<dbReference type="PANTHER" id="PTHR32125:SF4">
    <property type="entry name" value="2-C-METHYL-D-ERYTHRITOL 4-PHOSPHATE CYTIDYLYLTRANSFERASE, CHLOROPLASTIC"/>
    <property type="match status" value="1"/>
</dbReference>
<keyword evidence="2 3" id="KW-0548">Nucleotidyltransferase</keyword>
<dbReference type="InterPro" id="IPR001228">
    <property type="entry name" value="IspD"/>
</dbReference>
<keyword evidence="5" id="KW-1185">Reference proteome</keyword>
<comment type="similarity">
    <text evidence="3">Belongs to the IspD/TarI cytidylyltransferase family. IspD subfamily.</text>
</comment>
<dbReference type="RefSeq" id="WP_353301482.1">
    <property type="nucleotide sequence ID" value="NZ_BAABWN010000001.1"/>
</dbReference>
<dbReference type="EMBL" id="BAABWN010000001">
    <property type="protein sequence ID" value="GAA6166585.1"/>
    <property type="molecule type" value="Genomic_DNA"/>
</dbReference>
<dbReference type="Pfam" id="PF01128">
    <property type="entry name" value="IspD"/>
    <property type="match status" value="1"/>
</dbReference>
<sequence>MHSSPKFWAVIPAAGIGSRFGSETPKQYLTLLDKTILEHTIEKFLACEWIEKVVVALRQDDPFWPSLSVANHHRVLTVLGGGERADSVLSGLNALQNLAGTDDWALVHDAARPCVTKAQLSAMKAALEADAIGGIMAQPASDTIKIASANTNAHSVAAIESTIDRNRVWLAQTPQMFRVSTLQSALADALKNGQAVTDEASAIELANLTVKLFPGSRNNIKVTLPEDLALAEAILRLE</sequence>
<dbReference type="SUPFAM" id="SSF53448">
    <property type="entry name" value="Nucleotide-diphospho-sugar transferases"/>
    <property type="match status" value="1"/>
</dbReference>
<protein>
    <recommendedName>
        <fullName evidence="3">2-C-methyl-D-erythritol 4-phosphate cytidylyltransferase</fullName>
        <ecNumber evidence="3">2.7.7.60</ecNumber>
    </recommendedName>
    <alternativeName>
        <fullName evidence="3">4-diphosphocytidyl-2C-methyl-D-erythritol synthase</fullName>
    </alternativeName>
    <alternativeName>
        <fullName evidence="3">MEP cytidylyltransferase</fullName>
        <shortName evidence="3">MCT</shortName>
    </alternativeName>
</protein>
<keyword evidence="1 3" id="KW-0808">Transferase</keyword>
<dbReference type="PANTHER" id="PTHR32125">
    <property type="entry name" value="2-C-METHYL-D-ERYTHRITOL 4-PHOSPHATE CYTIDYLYLTRANSFERASE, CHLOROPLASTIC"/>
    <property type="match status" value="1"/>
</dbReference>
<comment type="pathway">
    <text evidence="3">Isoprenoid biosynthesis; isopentenyl diphosphate biosynthesis via DXP pathway; isopentenyl diphosphate from 1-deoxy-D-xylulose 5-phosphate: step 2/6.</text>
</comment>
<keyword evidence="3" id="KW-0414">Isoprene biosynthesis</keyword>